<accession>A0A6A7Y440</accession>
<dbReference type="InterPro" id="IPR006683">
    <property type="entry name" value="Thioestr_dom"/>
</dbReference>
<dbReference type="InterPro" id="IPR029069">
    <property type="entry name" value="HotDog_dom_sf"/>
</dbReference>
<dbReference type="Pfam" id="PF03061">
    <property type="entry name" value="4HBT"/>
    <property type="match status" value="1"/>
</dbReference>
<comment type="similarity">
    <text evidence="1">Belongs to the acyl coenzyme A hydrolase family.</text>
</comment>
<dbReference type="GO" id="GO:0009062">
    <property type="term" value="P:fatty acid catabolic process"/>
    <property type="evidence" value="ECO:0007669"/>
    <property type="project" value="TreeGrafter"/>
</dbReference>
<evidence type="ECO:0000256" key="3">
    <source>
        <dbReference type="PROSITE-ProRule" id="PRU01106"/>
    </source>
</evidence>
<dbReference type="CDD" id="cd03442">
    <property type="entry name" value="BFIT_BACH"/>
    <property type="match status" value="1"/>
</dbReference>
<proteinExistence type="inferred from homology"/>
<dbReference type="PROSITE" id="PS51770">
    <property type="entry name" value="HOTDOG_ACOT"/>
    <property type="match status" value="1"/>
</dbReference>
<organism evidence="5 6">
    <name type="scientific">Segnochrobactrum spirostomi</name>
    <dbReference type="NCBI Taxonomy" id="2608987"/>
    <lineage>
        <taxon>Bacteria</taxon>
        <taxon>Pseudomonadati</taxon>
        <taxon>Pseudomonadota</taxon>
        <taxon>Alphaproteobacteria</taxon>
        <taxon>Hyphomicrobiales</taxon>
        <taxon>Segnochrobactraceae</taxon>
        <taxon>Segnochrobactrum</taxon>
    </lineage>
</organism>
<dbReference type="EMBL" id="VWNA01000001">
    <property type="protein sequence ID" value="MQT12522.1"/>
    <property type="molecule type" value="Genomic_DNA"/>
</dbReference>
<evidence type="ECO:0000313" key="6">
    <source>
        <dbReference type="Proteomes" id="UP000332515"/>
    </source>
</evidence>
<reference evidence="5 6" key="1">
    <citation type="submission" date="2019-09" db="EMBL/GenBank/DDBJ databases">
        <title>Segnochrobactrum spirostomi gen. nov., sp. nov., isolated from the ciliate Spirostomum cf. yagiui and description of a novel family, Segnochrobactraceae fam. nov. within the order Rhizobiales of the class Alphaproteobacteria.</title>
        <authorList>
            <person name="Akter S."/>
            <person name="Shazib S.U.A."/>
            <person name="Shin M.K."/>
        </authorList>
    </citation>
    <scope>NUCLEOTIDE SEQUENCE [LARGE SCALE GENOMIC DNA]</scope>
    <source>
        <strain evidence="5 6">Sp-1</strain>
    </source>
</reference>
<dbReference type="GO" id="GO:0052816">
    <property type="term" value="F:long-chain fatty acyl-CoA hydrolase activity"/>
    <property type="evidence" value="ECO:0007669"/>
    <property type="project" value="TreeGrafter"/>
</dbReference>
<dbReference type="InterPro" id="IPR040170">
    <property type="entry name" value="Cytosol_ACT"/>
</dbReference>
<dbReference type="InterPro" id="IPR033120">
    <property type="entry name" value="HOTDOG_ACOT"/>
</dbReference>
<evidence type="ECO:0000313" key="5">
    <source>
        <dbReference type="EMBL" id="MQT12522.1"/>
    </source>
</evidence>
<evidence type="ECO:0000256" key="1">
    <source>
        <dbReference type="ARBA" id="ARBA00010458"/>
    </source>
</evidence>
<dbReference type="SUPFAM" id="SSF54637">
    <property type="entry name" value="Thioesterase/thiol ester dehydrase-isomerase"/>
    <property type="match status" value="1"/>
</dbReference>
<protein>
    <submittedName>
        <fullName evidence="5">Acyl-CoA thioesterase</fullName>
    </submittedName>
</protein>
<gene>
    <name evidence="5" type="ORF">F0357_07565</name>
</gene>
<keyword evidence="2 3" id="KW-0378">Hydrolase</keyword>
<dbReference type="Gene3D" id="3.10.129.10">
    <property type="entry name" value="Hotdog Thioesterase"/>
    <property type="match status" value="1"/>
</dbReference>
<comment type="caution">
    <text evidence="5">The sequence shown here is derived from an EMBL/GenBank/DDBJ whole genome shotgun (WGS) entry which is preliminary data.</text>
</comment>
<dbReference type="PANTHER" id="PTHR11049:SF5">
    <property type="entry name" value="ACYL-COA THIOESTER HYDROLASE YCIA"/>
    <property type="match status" value="1"/>
</dbReference>
<dbReference type="AlphaFoldDB" id="A0A6A7Y440"/>
<sequence>MSELGGVEIVVAKPDEEIERQPTEMPVIRTIAMPTDTNPAGDIFGGWLMSQMDLAAGTVAMRRARGRCVTIAVDGMSFLKPVFVGDEVSLYAHIVKTGRTSMQIAVEAWRRRREEDDGQRVTKAVFTFVAIGVDYRPVPLPAA</sequence>
<evidence type="ECO:0000256" key="2">
    <source>
        <dbReference type="ARBA" id="ARBA00022801"/>
    </source>
</evidence>
<dbReference type="PANTHER" id="PTHR11049">
    <property type="entry name" value="ACYL COENZYME A THIOESTER HYDROLASE"/>
    <property type="match status" value="1"/>
</dbReference>
<dbReference type="GO" id="GO:0006637">
    <property type="term" value="P:acyl-CoA metabolic process"/>
    <property type="evidence" value="ECO:0007669"/>
    <property type="project" value="TreeGrafter"/>
</dbReference>
<evidence type="ECO:0000259" key="4">
    <source>
        <dbReference type="PROSITE" id="PS51770"/>
    </source>
</evidence>
<keyword evidence="6" id="KW-1185">Reference proteome</keyword>
<dbReference type="GO" id="GO:0005829">
    <property type="term" value="C:cytosol"/>
    <property type="evidence" value="ECO:0007669"/>
    <property type="project" value="TreeGrafter"/>
</dbReference>
<name>A0A6A7Y440_9HYPH</name>
<feature type="domain" description="HotDog ACOT-type" evidence="4">
    <location>
        <begin position="22"/>
        <end position="134"/>
    </location>
</feature>
<dbReference type="Proteomes" id="UP000332515">
    <property type="component" value="Unassembled WGS sequence"/>
</dbReference>